<dbReference type="EMBL" id="JAHBAY010000024">
    <property type="protein sequence ID" value="MBT0774129.1"/>
    <property type="molecule type" value="Genomic_DNA"/>
</dbReference>
<protein>
    <submittedName>
        <fullName evidence="1">Uncharacterized protein</fullName>
    </submittedName>
</protein>
<accession>A0ABS5TTR0</accession>
<name>A0ABS5TTR0_9ACTN</name>
<evidence type="ECO:0000313" key="1">
    <source>
        <dbReference type="EMBL" id="MBT0774129.1"/>
    </source>
</evidence>
<keyword evidence="2" id="KW-1185">Reference proteome</keyword>
<organism evidence="1 2">
    <name type="scientific">Kineosporia corallincola</name>
    <dbReference type="NCBI Taxonomy" id="2835133"/>
    <lineage>
        <taxon>Bacteria</taxon>
        <taxon>Bacillati</taxon>
        <taxon>Actinomycetota</taxon>
        <taxon>Actinomycetes</taxon>
        <taxon>Kineosporiales</taxon>
        <taxon>Kineosporiaceae</taxon>
        <taxon>Kineosporia</taxon>
    </lineage>
</organism>
<gene>
    <name evidence="1" type="ORF">KIH74_34610</name>
</gene>
<comment type="caution">
    <text evidence="1">The sequence shown here is derived from an EMBL/GenBank/DDBJ whole genome shotgun (WGS) entry which is preliminary data.</text>
</comment>
<reference evidence="1 2" key="1">
    <citation type="submission" date="2021-05" db="EMBL/GenBank/DDBJ databases">
        <title>Kineosporia and Streptomyces sp. nov. two new marine actinobacteria isolated from Coral.</title>
        <authorList>
            <person name="Buangrab K."/>
            <person name="Sutthacheep M."/>
            <person name="Yeemin T."/>
            <person name="Harunari E."/>
            <person name="Igarashi Y."/>
            <person name="Kanchanasin P."/>
            <person name="Tanasupawat S."/>
            <person name="Phongsopitanun W."/>
        </authorList>
    </citation>
    <scope>NUCLEOTIDE SEQUENCE [LARGE SCALE GENOMIC DNA]</scope>
    <source>
        <strain evidence="1 2">J2-2</strain>
    </source>
</reference>
<sequence length="163" mass="18505">MFISPEFILKHVRPYDAEAYDLISYDPDWPLLNWLRARRVPEVSISLAFDTWRMVSGLEYTAQTRPLFLAAARVLAQSRWEELYAGSRSTVLFLTAPLLHQLSYFSHRNPGQAFDFRPYQDIPLALTIDFSNGRAETQQDVAGAALAADSAGFCSTFTRLLPK</sequence>
<dbReference type="Proteomes" id="UP001197247">
    <property type="component" value="Unassembled WGS sequence"/>
</dbReference>
<proteinExistence type="predicted"/>
<dbReference type="RefSeq" id="WP_214160669.1">
    <property type="nucleotide sequence ID" value="NZ_JAHBAY010000024.1"/>
</dbReference>
<evidence type="ECO:0000313" key="2">
    <source>
        <dbReference type="Proteomes" id="UP001197247"/>
    </source>
</evidence>